<feature type="compositionally biased region" description="Low complexity" evidence="1">
    <location>
        <begin position="163"/>
        <end position="187"/>
    </location>
</feature>
<keyword evidence="2" id="KW-0472">Membrane</keyword>
<feature type="region of interest" description="Disordered" evidence="1">
    <location>
        <begin position="240"/>
        <end position="295"/>
    </location>
</feature>
<dbReference type="AlphaFoldDB" id="A0A8H6SKM3"/>
<comment type="caution">
    <text evidence="4">The sequence shown here is derived from an EMBL/GenBank/DDBJ whole genome shotgun (WGS) entry which is preliminary data.</text>
</comment>
<dbReference type="EMBL" id="JACAZE010000013">
    <property type="protein sequence ID" value="KAF7300401.1"/>
    <property type="molecule type" value="Genomic_DNA"/>
</dbReference>
<evidence type="ECO:0000256" key="2">
    <source>
        <dbReference type="SAM" id="Phobius"/>
    </source>
</evidence>
<sequence length="414" mass="43688">MPLGSFGSGRRFGYGFWTLATLFSLTHALKLGTPTMHGFIVPSTANNSIPVFWSAAPAFGDPTSFNLVMYSPLGGTNQMLATVDVQQEGTPESGDNAKLTGTKDVQMPLGEDVMLQAVDVNDPTHIFHTTSAFTVSSTGSGSTNSSAADPGNADDTNPGNLLGTPGVSSGAPPSAPTASSPASSSTATTKALKPGILGAIIAGIILLLLILGFVLYAFLRRRRREADLTRRTTFHRSMMFRAPLGTAPPASASGPSTDFDPEKFGGSALPNPYAYDPNTNTNTHTHTHTAPRGQAQGPYVLDLDQEFDSHSHPNSRAGEREFEDVSIARSPISITTISDSFAASTRMERTMSMTTISTLQPYVAPSESHASHSHAHGYGQGGAAASVPGRTPSGRSTRKEPELYAADLMPQRYR</sequence>
<dbReference type="Proteomes" id="UP000613580">
    <property type="component" value="Unassembled WGS sequence"/>
</dbReference>
<feature type="transmembrane region" description="Helical" evidence="2">
    <location>
        <begin position="196"/>
        <end position="219"/>
    </location>
</feature>
<keyword evidence="3" id="KW-0732">Signal</keyword>
<evidence type="ECO:0000256" key="1">
    <source>
        <dbReference type="SAM" id="MobiDB-lite"/>
    </source>
</evidence>
<gene>
    <name evidence="4" type="ORF">HMN09_00923800</name>
</gene>
<evidence type="ECO:0000313" key="4">
    <source>
        <dbReference type="EMBL" id="KAF7300401.1"/>
    </source>
</evidence>
<reference evidence="4" key="1">
    <citation type="submission" date="2020-05" db="EMBL/GenBank/DDBJ databases">
        <title>Mycena genomes resolve the evolution of fungal bioluminescence.</title>
        <authorList>
            <person name="Tsai I.J."/>
        </authorList>
    </citation>
    <scope>NUCLEOTIDE SEQUENCE</scope>
    <source>
        <strain evidence="4">110903Hualien_Pintung</strain>
    </source>
</reference>
<feature type="signal peptide" evidence="3">
    <location>
        <begin position="1"/>
        <end position="28"/>
    </location>
</feature>
<proteinExistence type="predicted"/>
<feature type="region of interest" description="Disordered" evidence="1">
    <location>
        <begin position="365"/>
        <end position="414"/>
    </location>
</feature>
<evidence type="ECO:0000313" key="5">
    <source>
        <dbReference type="Proteomes" id="UP000613580"/>
    </source>
</evidence>
<feature type="chain" id="PRO_5034127160" evidence="3">
    <location>
        <begin position="29"/>
        <end position="414"/>
    </location>
</feature>
<name>A0A8H6SKM3_MYCCL</name>
<keyword evidence="2" id="KW-1133">Transmembrane helix</keyword>
<accession>A0A8H6SKM3</accession>
<organism evidence="4 5">
    <name type="scientific">Mycena chlorophos</name>
    <name type="common">Agaric fungus</name>
    <name type="synonym">Agaricus chlorophos</name>
    <dbReference type="NCBI Taxonomy" id="658473"/>
    <lineage>
        <taxon>Eukaryota</taxon>
        <taxon>Fungi</taxon>
        <taxon>Dikarya</taxon>
        <taxon>Basidiomycota</taxon>
        <taxon>Agaricomycotina</taxon>
        <taxon>Agaricomycetes</taxon>
        <taxon>Agaricomycetidae</taxon>
        <taxon>Agaricales</taxon>
        <taxon>Marasmiineae</taxon>
        <taxon>Mycenaceae</taxon>
        <taxon>Mycena</taxon>
    </lineage>
</organism>
<feature type="region of interest" description="Disordered" evidence="1">
    <location>
        <begin position="135"/>
        <end position="187"/>
    </location>
</feature>
<feature type="compositionally biased region" description="Low complexity" evidence="1">
    <location>
        <begin position="135"/>
        <end position="148"/>
    </location>
</feature>
<evidence type="ECO:0000256" key="3">
    <source>
        <dbReference type="SAM" id="SignalP"/>
    </source>
</evidence>
<protein>
    <submittedName>
        <fullName evidence="4">Uncharacterized protein</fullName>
    </submittedName>
</protein>
<keyword evidence="5" id="KW-1185">Reference proteome</keyword>
<keyword evidence="2" id="KW-0812">Transmembrane</keyword>